<feature type="transmembrane region" description="Helical" evidence="3">
    <location>
        <begin position="6"/>
        <end position="26"/>
    </location>
</feature>
<feature type="transmembrane region" description="Helical" evidence="3">
    <location>
        <begin position="64"/>
        <end position="90"/>
    </location>
</feature>
<feature type="compositionally biased region" description="Polar residues" evidence="2">
    <location>
        <begin position="259"/>
        <end position="268"/>
    </location>
</feature>
<keyword evidence="1" id="KW-0175">Coiled coil</keyword>
<dbReference type="RefSeq" id="WP_340531011.1">
    <property type="nucleotide sequence ID" value="NZ_FMSH01000544.1"/>
</dbReference>
<accession>A0A1K0ISH9</accession>
<name>A0A1K0ISH9_CUPNE</name>
<feature type="transmembrane region" description="Helical" evidence="3">
    <location>
        <begin position="38"/>
        <end position="58"/>
    </location>
</feature>
<gene>
    <name evidence="4" type="ORF">CNECB9_930005</name>
</gene>
<evidence type="ECO:0000256" key="3">
    <source>
        <dbReference type="SAM" id="Phobius"/>
    </source>
</evidence>
<keyword evidence="3" id="KW-1133">Transmembrane helix</keyword>
<organism evidence="4">
    <name type="scientific">Cupriavidus necator</name>
    <name type="common">Alcaligenes eutrophus</name>
    <name type="synonym">Ralstonia eutropha</name>
    <dbReference type="NCBI Taxonomy" id="106590"/>
    <lineage>
        <taxon>Bacteria</taxon>
        <taxon>Pseudomonadati</taxon>
        <taxon>Pseudomonadota</taxon>
        <taxon>Betaproteobacteria</taxon>
        <taxon>Burkholderiales</taxon>
        <taxon>Burkholderiaceae</taxon>
        <taxon>Cupriavidus</taxon>
    </lineage>
</organism>
<proteinExistence type="predicted"/>
<keyword evidence="3" id="KW-0472">Membrane</keyword>
<protein>
    <submittedName>
        <fullName evidence="4">Uncharacterized protein</fullName>
    </submittedName>
</protein>
<dbReference type="EMBL" id="FMSH01000544">
    <property type="protein sequence ID" value="SCV02114.1"/>
    <property type="molecule type" value="Genomic_DNA"/>
</dbReference>
<feature type="region of interest" description="Disordered" evidence="2">
    <location>
        <begin position="239"/>
        <end position="278"/>
    </location>
</feature>
<evidence type="ECO:0000256" key="1">
    <source>
        <dbReference type="SAM" id="Coils"/>
    </source>
</evidence>
<feature type="transmembrane region" description="Helical" evidence="3">
    <location>
        <begin position="209"/>
        <end position="230"/>
    </location>
</feature>
<feature type="coiled-coil region" evidence="1">
    <location>
        <begin position="142"/>
        <end position="169"/>
    </location>
</feature>
<evidence type="ECO:0000313" key="4">
    <source>
        <dbReference type="EMBL" id="SCV02114.1"/>
    </source>
</evidence>
<dbReference type="AlphaFoldDB" id="A0A1K0ISH9"/>
<evidence type="ECO:0000256" key="2">
    <source>
        <dbReference type="SAM" id="MobiDB-lite"/>
    </source>
</evidence>
<keyword evidence="3" id="KW-0812">Transmembrane</keyword>
<sequence length="325" mass="34230">MNRPSHWVLLLAVGTTVAAICLSALAGWQRGGALLERLVWMTIGIVLVLSTHLLPSLVRDSPPLMRWVAAALWVTCLAAACYGHATFFLIAQRHAGEIRAAAVAPGAAPVPAGRSLTVVMTDRASVTRQLALAASLRCARDCAGLEARRATLAARLEALNAEADEVRRRQTADDRATALRDALRDALTTDPVSARLAAFFGTTAARIDLLSSLAFAAILEGVACLLWTVALRPRPPTPRLASVAPSHTPTPVSHAVVTDSHSPASQPGSPLPGVESSDADVTRLMQDVAAGRVRPTVANIRRHFGCSQARATALRRQLAAVSLAA</sequence>
<reference evidence="4" key="1">
    <citation type="submission" date="2016-09" db="EMBL/GenBank/DDBJ databases">
        <authorList>
            <person name="Capua I."/>
            <person name="De Benedictis P."/>
            <person name="Joannis T."/>
            <person name="Lombin L.H."/>
            <person name="Cattoli G."/>
        </authorList>
    </citation>
    <scope>NUCLEOTIDE SEQUENCE</scope>
    <source>
        <strain evidence="4">B9</strain>
    </source>
</reference>